<dbReference type="AlphaFoldDB" id="A0A485LLL7"/>
<dbReference type="PANTHER" id="PTHR34786">
    <property type="entry name" value="OS09G0504900 PROTEIN"/>
    <property type="match status" value="1"/>
</dbReference>
<organism evidence="4 5">
    <name type="scientific">Aphanomyces stellatus</name>
    <dbReference type="NCBI Taxonomy" id="120398"/>
    <lineage>
        <taxon>Eukaryota</taxon>
        <taxon>Sar</taxon>
        <taxon>Stramenopiles</taxon>
        <taxon>Oomycota</taxon>
        <taxon>Saprolegniomycetes</taxon>
        <taxon>Saprolegniales</taxon>
        <taxon>Verrucalvaceae</taxon>
        <taxon>Aphanomyces</taxon>
    </lineage>
</organism>
<dbReference type="Pfam" id="PF14780">
    <property type="entry name" value="NEPRO_N"/>
    <property type="match status" value="1"/>
</dbReference>
<dbReference type="PANTHER" id="PTHR34786:SF1">
    <property type="entry name" value="OS09G0504900 PROTEIN"/>
    <property type="match status" value="1"/>
</dbReference>
<dbReference type="OrthoDB" id="114080at2759"/>
<evidence type="ECO:0000313" key="3">
    <source>
        <dbReference type="EMBL" id="KAF0684992.1"/>
    </source>
</evidence>
<dbReference type="Proteomes" id="UP000332933">
    <property type="component" value="Unassembled WGS sequence"/>
</dbReference>
<keyword evidence="5" id="KW-1185">Reference proteome</keyword>
<protein>
    <submittedName>
        <fullName evidence="4">Aste57867_23021 protein</fullName>
    </submittedName>
</protein>
<evidence type="ECO:0000259" key="2">
    <source>
        <dbReference type="Pfam" id="PF14780"/>
    </source>
</evidence>
<feature type="transmembrane region" description="Helical" evidence="1">
    <location>
        <begin position="133"/>
        <end position="153"/>
    </location>
</feature>
<evidence type="ECO:0000313" key="4">
    <source>
        <dbReference type="EMBL" id="VFT99669.1"/>
    </source>
</evidence>
<gene>
    <name evidence="4" type="primary">Aste57867_23021</name>
    <name evidence="3" type="ORF">As57867_022950</name>
    <name evidence="4" type="ORF">ASTE57867_23021</name>
</gene>
<keyword evidence="1" id="KW-1133">Transmembrane helix</keyword>
<evidence type="ECO:0000256" key="1">
    <source>
        <dbReference type="SAM" id="Phobius"/>
    </source>
</evidence>
<feature type="domain" description="Nucleolus and neural progenitor protein-like N-terminal" evidence="2">
    <location>
        <begin position="8"/>
        <end position="168"/>
    </location>
</feature>
<keyword evidence="1" id="KW-0812">Transmembrane</keyword>
<reference evidence="3" key="2">
    <citation type="submission" date="2019-06" db="EMBL/GenBank/DDBJ databases">
        <title>Genomics analysis of Aphanomyces spp. identifies a new class of oomycete effector associated with host adaptation.</title>
        <authorList>
            <person name="Gaulin E."/>
        </authorList>
    </citation>
    <scope>NUCLEOTIDE SEQUENCE</scope>
    <source>
        <strain evidence="3">CBS 578.67</strain>
    </source>
</reference>
<name>A0A485LLL7_9STRA</name>
<dbReference type="InterPro" id="IPR027951">
    <property type="entry name" value="Nepro_N"/>
</dbReference>
<proteinExistence type="predicted"/>
<sequence>MDMDLASVKRHVEESFAAVDALADEMTVLRKLIYKNTSQHRRAQYFQYLLEVKRMHRALKKDDAKSMLHGAIKLLDLLTVTDSKHHVSWKVLGSNDTKATLDAVLRQLQAYALGSVSAMDAASKAYRALGAQYAMTFFMPFCVVTTSLLGRLFTLQQTLLVRCVEAHHALTLAYLAQTTLSNPFYANTVAVQLQSYQLDPNVVLPRLELRSLPQLVATTASMSS</sequence>
<reference evidence="4 5" key="1">
    <citation type="submission" date="2019-03" db="EMBL/GenBank/DDBJ databases">
        <authorList>
            <person name="Gaulin E."/>
            <person name="Dumas B."/>
        </authorList>
    </citation>
    <scope>NUCLEOTIDE SEQUENCE [LARGE SCALE GENOMIC DNA]</scope>
    <source>
        <strain evidence="4">CBS 568.67</strain>
    </source>
</reference>
<dbReference type="EMBL" id="VJMH01007223">
    <property type="protein sequence ID" value="KAF0684992.1"/>
    <property type="molecule type" value="Genomic_DNA"/>
</dbReference>
<accession>A0A485LLL7</accession>
<evidence type="ECO:0000313" key="5">
    <source>
        <dbReference type="Proteomes" id="UP000332933"/>
    </source>
</evidence>
<keyword evidence="1" id="KW-0472">Membrane</keyword>
<dbReference type="EMBL" id="CAADRA010007249">
    <property type="protein sequence ID" value="VFT99669.1"/>
    <property type="molecule type" value="Genomic_DNA"/>
</dbReference>